<keyword evidence="5" id="KW-1185">Reference proteome</keyword>
<evidence type="ECO:0000256" key="2">
    <source>
        <dbReference type="SAM" id="MobiDB-lite"/>
    </source>
</evidence>
<organism evidence="4 5">
    <name type="scientific">Trichoderma harzianum CBS 226.95</name>
    <dbReference type="NCBI Taxonomy" id="983964"/>
    <lineage>
        <taxon>Eukaryota</taxon>
        <taxon>Fungi</taxon>
        <taxon>Dikarya</taxon>
        <taxon>Ascomycota</taxon>
        <taxon>Pezizomycotina</taxon>
        <taxon>Sordariomycetes</taxon>
        <taxon>Hypocreomycetidae</taxon>
        <taxon>Hypocreales</taxon>
        <taxon>Hypocreaceae</taxon>
        <taxon>Trichoderma</taxon>
    </lineage>
</organism>
<keyword evidence="3" id="KW-1133">Transmembrane helix</keyword>
<protein>
    <recommendedName>
        <fullName evidence="6">Tat pathway signal sequence</fullName>
    </recommendedName>
</protein>
<dbReference type="RefSeq" id="XP_024767256.1">
    <property type="nucleotide sequence ID" value="XM_024911366.1"/>
</dbReference>
<dbReference type="PANTHER" id="PTHR33365:SF7">
    <property type="entry name" value="TAT PATHWAY SIGNAL SEQUENCE"/>
    <property type="match status" value="1"/>
</dbReference>
<dbReference type="GO" id="GO:0043386">
    <property type="term" value="P:mycotoxin biosynthetic process"/>
    <property type="evidence" value="ECO:0007669"/>
    <property type="project" value="InterPro"/>
</dbReference>
<gene>
    <name evidence="4" type="ORF">M431DRAFT_101951</name>
</gene>
<keyword evidence="3" id="KW-0812">Transmembrane</keyword>
<dbReference type="GeneID" id="36619925"/>
<evidence type="ECO:0000313" key="4">
    <source>
        <dbReference type="EMBL" id="PTB47579.1"/>
    </source>
</evidence>
<evidence type="ECO:0000256" key="1">
    <source>
        <dbReference type="ARBA" id="ARBA00035112"/>
    </source>
</evidence>
<dbReference type="AlphaFoldDB" id="A0A2T3ZRZ0"/>
<comment type="similarity">
    <text evidence="1">Belongs to the ustYa family.</text>
</comment>
<proteinExistence type="inferred from homology"/>
<name>A0A2T3ZRZ0_TRIHA</name>
<evidence type="ECO:0000256" key="3">
    <source>
        <dbReference type="SAM" id="Phobius"/>
    </source>
</evidence>
<reference evidence="4 5" key="1">
    <citation type="submission" date="2016-07" db="EMBL/GenBank/DDBJ databases">
        <title>Multiple horizontal gene transfer events from other fungi enriched the ability of initially mycotrophic Trichoderma (Ascomycota) to feed on dead plant biomass.</title>
        <authorList>
            <consortium name="DOE Joint Genome Institute"/>
            <person name="Aerts A."/>
            <person name="Atanasova L."/>
            <person name="Chenthamara K."/>
            <person name="Zhang J."/>
            <person name="Grujic M."/>
            <person name="Henrissat B."/>
            <person name="Kuo A."/>
            <person name="Salamov A."/>
            <person name="Lipzen A."/>
            <person name="Labutti K."/>
            <person name="Barry K."/>
            <person name="Miao Y."/>
            <person name="Rahimi M.J."/>
            <person name="Shen Q."/>
            <person name="Grigoriev I.V."/>
            <person name="Kubicek C.P."/>
            <person name="Druzhinina I.S."/>
        </authorList>
    </citation>
    <scope>NUCLEOTIDE SEQUENCE [LARGE SCALE GENOMIC DNA]</scope>
    <source>
        <strain evidence="4 5">CBS 226.95</strain>
    </source>
</reference>
<evidence type="ECO:0008006" key="6">
    <source>
        <dbReference type="Google" id="ProtNLM"/>
    </source>
</evidence>
<feature type="transmembrane region" description="Helical" evidence="3">
    <location>
        <begin position="52"/>
        <end position="76"/>
    </location>
</feature>
<dbReference type="InterPro" id="IPR021765">
    <property type="entry name" value="UstYa-like"/>
</dbReference>
<evidence type="ECO:0000313" key="5">
    <source>
        <dbReference type="Proteomes" id="UP000241690"/>
    </source>
</evidence>
<dbReference type="Pfam" id="PF11807">
    <property type="entry name" value="UstYa"/>
    <property type="match status" value="1"/>
</dbReference>
<feature type="region of interest" description="Disordered" evidence="2">
    <location>
        <begin position="1"/>
        <end position="26"/>
    </location>
</feature>
<dbReference type="STRING" id="983964.A0A2T3ZRZ0"/>
<dbReference type="EMBL" id="KZ679713">
    <property type="protein sequence ID" value="PTB47579.1"/>
    <property type="molecule type" value="Genomic_DNA"/>
</dbReference>
<sequence length="307" mass="35192">MAEYSKIQPLSHKYNDQSSEQDDAEDSYLEEVHFRQPRISTLRWLRQEARTIFLHTLFLLSNVAALMAYASGWLTLRDFPDPHDKTPFRHVIAYEERPFALQSIYLENHTVNPAKANQFNGPPRQDLEDAWDSLMQHQNIRVHQDELGDFANDDSVVQLSDGSGYYYSTVAVFHGLHCIQRLHNSIYPEVYYPGLSEEEAFTLRRHTEHCLDWLREYVQCNADTSLIPIQWSADSPGPIATDTGKHQCVVWEPIYDWMASRAFNPSQPGLLVHPIFGDPYNQSSEEHHALGITPLGQGGVLHGDGHH</sequence>
<keyword evidence="3" id="KW-0472">Membrane</keyword>
<dbReference type="Proteomes" id="UP000241690">
    <property type="component" value="Unassembled WGS sequence"/>
</dbReference>
<accession>A0A2T3ZRZ0</accession>
<dbReference type="PANTHER" id="PTHR33365">
    <property type="entry name" value="YALI0B05434P"/>
    <property type="match status" value="1"/>
</dbReference>